<evidence type="ECO:0000313" key="4">
    <source>
        <dbReference type="Proteomes" id="UP001140949"/>
    </source>
</evidence>
<reference evidence="3" key="1">
    <citation type="journal article" date="2023" name="GigaByte">
        <title>Genome assembly of the bearded iris, Iris pallida Lam.</title>
        <authorList>
            <person name="Bruccoleri R.E."/>
            <person name="Oakeley E.J."/>
            <person name="Faust A.M.E."/>
            <person name="Altorfer M."/>
            <person name="Dessus-Babus S."/>
            <person name="Burckhardt D."/>
            <person name="Oertli M."/>
            <person name="Naumann U."/>
            <person name="Petersen F."/>
            <person name="Wong J."/>
        </authorList>
    </citation>
    <scope>NUCLEOTIDE SEQUENCE</scope>
    <source>
        <strain evidence="3">GSM-AAB239-AS_SAM_17_03QT</strain>
    </source>
</reference>
<reference evidence="3" key="2">
    <citation type="submission" date="2023-04" db="EMBL/GenBank/DDBJ databases">
        <authorList>
            <person name="Bruccoleri R.E."/>
            <person name="Oakeley E.J."/>
            <person name="Faust A.-M."/>
            <person name="Dessus-Babus S."/>
            <person name="Altorfer M."/>
            <person name="Burckhardt D."/>
            <person name="Oertli M."/>
            <person name="Naumann U."/>
            <person name="Petersen F."/>
            <person name="Wong J."/>
        </authorList>
    </citation>
    <scope>NUCLEOTIDE SEQUENCE</scope>
    <source>
        <strain evidence="3">GSM-AAB239-AS_SAM_17_03QT</strain>
        <tissue evidence="3">Leaf</tissue>
    </source>
</reference>
<feature type="transmembrane region" description="Helical" evidence="2">
    <location>
        <begin position="416"/>
        <end position="444"/>
    </location>
</feature>
<feature type="region of interest" description="Disordered" evidence="1">
    <location>
        <begin position="207"/>
        <end position="367"/>
    </location>
</feature>
<protein>
    <submittedName>
        <fullName evidence="3">Uncharacterized protein</fullName>
    </submittedName>
</protein>
<evidence type="ECO:0000313" key="3">
    <source>
        <dbReference type="EMBL" id="KAJ6837945.1"/>
    </source>
</evidence>
<feature type="compositionally biased region" description="Basic residues" evidence="1">
    <location>
        <begin position="215"/>
        <end position="253"/>
    </location>
</feature>
<dbReference type="EMBL" id="JANAVB010011000">
    <property type="protein sequence ID" value="KAJ6837945.1"/>
    <property type="molecule type" value="Genomic_DNA"/>
</dbReference>
<feature type="compositionally biased region" description="Basic and acidic residues" evidence="1">
    <location>
        <begin position="349"/>
        <end position="363"/>
    </location>
</feature>
<dbReference type="PANTHER" id="PTHR44067">
    <property type="entry name" value="S-ADENOSYL-L-METHIONINE-DEPENDENT METHYLTRANSFERASE SUPERFAMILY PROTEIN-RELATED"/>
    <property type="match status" value="1"/>
</dbReference>
<dbReference type="PANTHER" id="PTHR44067:SF5">
    <property type="entry name" value="EXPRESSED PROTEIN"/>
    <property type="match status" value="1"/>
</dbReference>
<dbReference type="InterPro" id="IPR053223">
    <property type="entry name" value="Prob_Methyltransferase"/>
</dbReference>
<proteinExistence type="predicted"/>
<sequence length="446" mass="48963">MMKKEKLSGVGSGGGGGVGMGLNLLLLVAMVAANILSLYHLSSTRNPPPPPPHLHQQDDVVPDHLLRQLHTIRATITHLTALRSSSASSSASSVPPELLLYSRLGPIASACSSHPDLLHRYMSYTPFSPCPRDHSSLAEPLLLRGCSPLPPPPLLLPHPLLLPLLPPRLRRPLAPHLLLQILLLPPPFPQLRSQFLPLNLHLLQVRPRPHPPPALHHRQKIRPDRPRRRRRHRRPRRQAQVRLQRLRPHHHPQPRIPLQPGRRPQGRGPPAPAAAAEVPAPGRRRGSGADGACRQPLDPRGRPGVPDVRRRQGAQARGVVVGGPLLLQGRGPGEGVRTDDGEAGLQEDQVGRREQDRRRRDQVRGGLSHCTAAQAGARSRRQGRMSKCFTVLSFRTTLLHTPVSLNCLSVLCKHNAHYGVVILVVHSFAAAYMVYITVLGGWLASV</sequence>
<feature type="compositionally biased region" description="Low complexity" evidence="1">
    <location>
        <begin position="313"/>
        <end position="329"/>
    </location>
</feature>
<name>A0AAX6HC30_IRIPA</name>
<comment type="caution">
    <text evidence="3">The sequence shown here is derived from an EMBL/GenBank/DDBJ whole genome shotgun (WGS) entry which is preliminary data.</text>
</comment>
<evidence type="ECO:0000256" key="1">
    <source>
        <dbReference type="SAM" id="MobiDB-lite"/>
    </source>
</evidence>
<dbReference type="AlphaFoldDB" id="A0AAX6HC30"/>
<dbReference type="Proteomes" id="UP001140949">
    <property type="component" value="Unassembled WGS sequence"/>
</dbReference>
<keyword evidence="4" id="KW-1185">Reference proteome</keyword>
<keyword evidence="2" id="KW-0472">Membrane</keyword>
<accession>A0AAX6HC30</accession>
<feature type="compositionally biased region" description="Low complexity" evidence="1">
    <location>
        <begin position="256"/>
        <end position="266"/>
    </location>
</feature>
<feature type="transmembrane region" description="Helical" evidence="2">
    <location>
        <begin position="21"/>
        <end position="41"/>
    </location>
</feature>
<keyword evidence="2" id="KW-0812">Transmembrane</keyword>
<keyword evidence="2" id="KW-1133">Transmembrane helix</keyword>
<gene>
    <name evidence="3" type="ORF">M6B38_321710</name>
</gene>
<evidence type="ECO:0000256" key="2">
    <source>
        <dbReference type="SAM" id="Phobius"/>
    </source>
</evidence>
<organism evidence="3 4">
    <name type="scientific">Iris pallida</name>
    <name type="common">Sweet iris</name>
    <dbReference type="NCBI Taxonomy" id="29817"/>
    <lineage>
        <taxon>Eukaryota</taxon>
        <taxon>Viridiplantae</taxon>
        <taxon>Streptophyta</taxon>
        <taxon>Embryophyta</taxon>
        <taxon>Tracheophyta</taxon>
        <taxon>Spermatophyta</taxon>
        <taxon>Magnoliopsida</taxon>
        <taxon>Liliopsida</taxon>
        <taxon>Asparagales</taxon>
        <taxon>Iridaceae</taxon>
        <taxon>Iridoideae</taxon>
        <taxon>Irideae</taxon>
        <taxon>Iris</taxon>
    </lineage>
</organism>